<dbReference type="AlphaFoldDB" id="A0A2H9VMG0"/>
<dbReference type="RefSeq" id="WP_100341840.1">
    <property type="nucleotide sequence ID" value="NZ_PGFJ01000002.1"/>
</dbReference>
<dbReference type="InterPro" id="IPR009097">
    <property type="entry name" value="Cyclic_Pdiesterase"/>
</dbReference>
<dbReference type="SUPFAM" id="SSF55144">
    <property type="entry name" value="LigT-like"/>
    <property type="match status" value="1"/>
</dbReference>
<dbReference type="EMBL" id="PGFJ01000002">
    <property type="protein sequence ID" value="PJJ79506.1"/>
    <property type="molecule type" value="Genomic_DNA"/>
</dbReference>
<comment type="caution">
    <text evidence="1">The sequence shown here is derived from an EMBL/GenBank/DDBJ whole genome shotgun (WGS) entry which is preliminary data.</text>
</comment>
<name>A0A2H9VMG0_9SPHI</name>
<sequence length="186" mass="21666">MESYKDYLMIISPPAEVIKQISKYKRASANKIGQFKGMHSTAHISITHQQRCKPFMAEAFMLQMEKRLMSMQPVELHINGFDFFKHGNVGFTIYATVTPSPSNPAWFKLLRKQMGIKLPNFVPHITVAKNIPPSAFKKLWPYFENDKYNAVFKANTLTILHRETFVEGAEWRPFKELYFGNRLMPF</sequence>
<dbReference type="Pfam" id="PF13563">
    <property type="entry name" value="2_5_RNA_ligase2"/>
    <property type="match status" value="1"/>
</dbReference>
<protein>
    <submittedName>
        <fullName evidence="1">2'-5' RNA ligase</fullName>
    </submittedName>
</protein>
<dbReference type="GO" id="GO:0016874">
    <property type="term" value="F:ligase activity"/>
    <property type="evidence" value="ECO:0007669"/>
    <property type="project" value="UniProtKB-KW"/>
</dbReference>
<evidence type="ECO:0000313" key="1">
    <source>
        <dbReference type="EMBL" id="PJJ79506.1"/>
    </source>
</evidence>
<dbReference type="OrthoDB" id="1351981at2"/>
<keyword evidence="1" id="KW-0436">Ligase</keyword>
<dbReference type="Proteomes" id="UP000242687">
    <property type="component" value="Unassembled WGS sequence"/>
</dbReference>
<proteinExistence type="predicted"/>
<evidence type="ECO:0000313" key="2">
    <source>
        <dbReference type="Proteomes" id="UP000242687"/>
    </source>
</evidence>
<reference evidence="1 2" key="1">
    <citation type="submission" date="2017-11" db="EMBL/GenBank/DDBJ databases">
        <title>Genomic Encyclopedia of Archaeal and Bacterial Type Strains, Phase II (KMG-II): From Individual Species to Whole Genera.</title>
        <authorList>
            <person name="Goeker M."/>
        </authorList>
    </citation>
    <scope>NUCLEOTIDE SEQUENCE [LARGE SCALE GENOMIC DNA]</scope>
    <source>
        <strain evidence="1 2">DSM 28175</strain>
    </source>
</reference>
<organism evidence="1 2">
    <name type="scientific">Mucilaginibacter auburnensis</name>
    <dbReference type="NCBI Taxonomy" id="1457233"/>
    <lineage>
        <taxon>Bacteria</taxon>
        <taxon>Pseudomonadati</taxon>
        <taxon>Bacteroidota</taxon>
        <taxon>Sphingobacteriia</taxon>
        <taxon>Sphingobacteriales</taxon>
        <taxon>Sphingobacteriaceae</taxon>
        <taxon>Mucilaginibacter</taxon>
    </lineage>
</organism>
<accession>A0A2H9VMG0</accession>
<gene>
    <name evidence="1" type="ORF">CLV57_2640</name>
</gene>
<dbReference type="Gene3D" id="3.90.1140.10">
    <property type="entry name" value="Cyclic phosphodiesterase"/>
    <property type="match status" value="1"/>
</dbReference>
<keyword evidence="2" id="KW-1185">Reference proteome</keyword>